<comment type="caution">
    <text evidence="2">The sequence shown here is derived from an EMBL/GenBank/DDBJ whole genome shotgun (WGS) entry which is preliminary data.</text>
</comment>
<evidence type="ECO:0000313" key="3">
    <source>
        <dbReference type="Proteomes" id="UP000276953"/>
    </source>
</evidence>
<dbReference type="AlphaFoldDB" id="A0A3S0QFZ6"/>
<gene>
    <name evidence="2" type="ORF">EJ377_21310</name>
</gene>
<keyword evidence="1" id="KW-0812">Transmembrane</keyword>
<evidence type="ECO:0000256" key="1">
    <source>
        <dbReference type="SAM" id="Phobius"/>
    </source>
</evidence>
<proteinExistence type="predicted"/>
<sequence>MVTRVLFASFPDRYGGFKIAFISLIIEAAGQILIWTSVSEMAAIIGSGLTGIGFSLVFPALGSWPYKK</sequence>
<protein>
    <submittedName>
        <fullName evidence="2">Uncharacterized protein</fullName>
    </submittedName>
</protein>
<dbReference type="EMBL" id="RYFC01000003">
    <property type="protein sequence ID" value="RTZ46612.1"/>
    <property type="molecule type" value="Genomic_DNA"/>
</dbReference>
<feature type="transmembrane region" description="Helical" evidence="1">
    <location>
        <begin position="41"/>
        <end position="61"/>
    </location>
</feature>
<dbReference type="Proteomes" id="UP000276953">
    <property type="component" value="Unassembled WGS sequence"/>
</dbReference>
<dbReference type="SUPFAM" id="SSF103473">
    <property type="entry name" value="MFS general substrate transporter"/>
    <property type="match status" value="1"/>
</dbReference>
<keyword evidence="1" id="KW-1133">Transmembrane helix</keyword>
<accession>A0A3S0QFZ6</accession>
<name>A0A3S0QFZ6_9FLAO</name>
<reference evidence="2 3" key="1">
    <citation type="submission" date="2018-12" db="EMBL/GenBank/DDBJ databases">
        <title>Draft Genome Sequence of Chryseobacterium arthrosphaerae strain ED882-96 Isolated from the Blood of a Patient with Liver Cirrhosis in Taiwan.</title>
        <authorList>
            <person name="Lin J.-N."/>
            <person name="Lai C.-H."/>
            <person name="Yang C.-H."/>
            <person name="Huang Y.-H."/>
        </authorList>
    </citation>
    <scope>NUCLEOTIDE SEQUENCE [LARGE SCALE GENOMIC DNA]</scope>
    <source>
        <strain evidence="2 3">ED882-96</strain>
    </source>
</reference>
<dbReference type="InterPro" id="IPR036259">
    <property type="entry name" value="MFS_trans_sf"/>
</dbReference>
<feature type="transmembrane region" description="Helical" evidence="1">
    <location>
        <begin position="16"/>
        <end position="35"/>
    </location>
</feature>
<organism evidence="2 3">
    <name type="scientific">Chryseobacterium arthrosphaerae</name>
    <dbReference type="NCBI Taxonomy" id="651561"/>
    <lineage>
        <taxon>Bacteria</taxon>
        <taxon>Pseudomonadati</taxon>
        <taxon>Bacteroidota</taxon>
        <taxon>Flavobacteriia</taxon>
        <taxon>Flavobacteriales</taxon>
        <taxon>Weeksellaceae</taxon>
        <taxon>Chryseobacterium group</taxon>
        <taxon>Chryseobacterium</taxon>
    </lineage>
</organism>
<keyword evidence="1" id="KW-0472">Membrane</keyword>
<evidence type="ECO:0000313" key="2">
    <source>
        <dbReference type="EMBL" id="RTZ46612.1"/>
    </source>
</evidence>